<keyword evidence="1" id="KW-1133">Transmembrane helix</keyword>
<reference evidence="3" key="1">
    <citation type="submission" date="2016-11" db="EMBL/GenBank/DDBJ databases">
        <authorList>
            <person name="Varghese N."/>
            <person name="Submissions S."/>
        </authorList>
    </citation>
    <scope>NUCLEOTIDE SEQUENCE [LARGE SCALE GENOMIC DNA]</scope>
    <source>
        <strain evidence="3">DSM 19055</strain>
    </source>
</reference>
<protein>
    <submittedName>
        <fullName evidence="2">Uncharacterized protein</fullName>
    </submittedName>
</protein>
<organism evidence="2 3">
    <name type="scientific">Chryseobacterium oranimense</name>
    <dbReference type="NCBI Taxonomy" id="421058"/>
    <lineage>
        <taxon>Bacteria</taxon>
        <taxon>Pseudomonadati</taxon>
        <taxon>Bacteroidota</taxon>
        <taxon>Flavobacteriia</taxon>
        <taxon>Flavobacteriales</taxon>
        <taxon>Weeksellaceae</taxon>
        <taxon>Chryseobacterium group</taxon>
        <taxon>Chryseobacterium</taxon>
    </lineage>
</organism>
<evidence type="ECO:0000313" key="3">
    <source>
        <dbReference type="Proteomes" id="UP000184047"/>
    </source>
</evidence>
<sequence>MKVLTTFIWALILIVCAGILLYLALDPNRETWDRILKGCIGFIMLWKAYDKIEKSTY</sequence>
<proteinExistence type="predicted"/>
<gene>
    <name evidence="2" type="ORF">SAMN05421866_0008</name>
</gene>
<evidence type="ECO:0000256" key="1">
    <source>
        <dbReference type="SAM" id="Phobius"/>
    </source>
</evidence>
<keyword evidence="1" id="KW-0812">Transmembrane</keyword>
<name>A0A1M5X6P8_9FLAO</name>
<dbReference type="Proteomes" id="UP000184047">
    <property type="component" value="Unassembled WGS sequence"/>
</dbReference>
<dbReference type="AlphaFoldDB" id="A0A1M5X6P8"/>
<dbReference type="STRING" id="421058.SAMN05421866_0008"/>
<dbReference type="EMBL" id="FQWT01000010">
    <property type="protein sequence ID" value="SHH95507.1"/>
    <property type="molecule type" value="Genomic_DNA"/>
</dbReference>
<keyword evidence="1" id="KW-0472">Membrane</keyword>
<accession>A0A1M5X6P8</accession>
<feature type="transmembrane region" description="Helical" evidence="1">
    <location>
        <begin position="6"/>
        <end position="25"/>
    </location>
</feature>
<keyword evidence="3" id="KW-1185">Reference proteome</keyword>
<evidence type="ECO:0000313" key="2">
    <source>
        <dbReference type="EMBL" id="SHH95507.1"/>
    </source>
</evidence>